<evidence type="ECO:0000259" key="4">
    <source>
        <dbReference type="Pfam" id="PF01408"/>
    </source>
</evidence>
<dbReference type="Pfam" id="PF01408">
    <property type="entry name" value="GFO_IDH_MocA"/>
    <property type="match status" value="1"/>
</dbReference>
<dbReference type="PANTHER" id="PTHR22604">
    <property type="entry name" value="OXIDOREDUCTASES"/>
    <property type="match status" value="1"/>
</dbReference>
<dbReference type="InterPro" id="IPR055170">
    <property type="entry name" value="GFO_IDH_MocA-like_dom"/>
</dbReference>
<dbReference type="STRING" id="640635.SAMN04489806_1591"/>
<dbReference type="EMBL" id="FNRY01000001">
    <property type="protein sequence ID" value="SEB71692.1"/>
    <property type="molecule type" value="Genomic_DNA"/>
</dbReference>
<evidence type="ECO:0000256" key="3">
    <source>
        <dbReference type="ARBA" id="ARBA00023027"/>
    </source>
</evidence>
<dbReference type="PANTHER" id="PTHR22604:SF105">
    <property type="entry name" value="TRANS-1,2-DIHYDROBENZENE-1,2-DIOL DEHYDROGENASE"/>
    <property type="match status" value="1"/>
</dbReference>
<dbReference type="SUPFAM" id="SSF51735">
    <property type="entry name" value="NAD(P)-binding Rossmann-fold domains"/>
    <property type="match status" value="1"/>
</dbReference>
<reference evidence="6 7" key="1">
    <citation type="submission" date="2016-10" db="EMBL/GenBank/DDBJ databases">
        <authorList>
            <person name="de Groot N.N."/>
        </authorList>
    </citation>
    <scope>NUCLEOTIDE SEQUENCE [LARGE SCALE GENOMIC DNA]</scope>
    <source>
        <strain evidence="6 7">DSM 21799</strain>
    </source>
</reference>
<name>A0A1H4LN28_9MICO</name>
<evidence type="ECO:0000313" key="6">
    <source>
        <dbReference type="EMBL" id="SEB71692.1"/>
    </source>
</evidence>
<feature type="domain" description="GFO/IDH/MocA-like oxidoreductase" evidence="5">
    <location>
        <begin position="132"/>
        <end position="245"/>
    </location>
</feature>
<dbReference type="Pfam" id="PF22725">
    <property type="entry name" value="GFO_IDH_MocA_C3"/>
    <property type="match status" value="1"/>
</dbReference>
<dbReference type="InterPro" id="IPR050984">
    <property type="entry name" value="Gfo/Idh/MocA_domain"/>
</dbReference>
<sequence>MQQTRWAVLGPGVISTDFVEGLRHSEHGMLHAVGSSSPERAAAFAAKQGAAASGTYADIIARDDVDAVYIGTVHTTHVELAIRALDAGKAVLCEKPASPTLAETQRILDAAARAKRPFLEAFKNRFGPFAEAVRSLVAGGELGAPARLEAACGFAAGTRTGRLFDPELAGGAILDVGCYPVSLAVEIAAAAGLPFDAPELISSTAEHDAGVETDAAALVEFGGFEAQLSTSIVRTLDATATLRFTGGEVILPSPWGSRVDSARSLIVRRDGDEQTIEVPIVQPMAAEADAVSRALADGRCEVPEMPWSHTAAVARVLTLWRYAAS</sequence>
<evidence type="ECO:0000256" key="2">
    <source>
        <dbReference type="ARBA" id="ARBA00023002"/>
    </source>
</evidence>
<dbReference type="SUPFAM" id="SSF55347">
    <property type="entry name" value="Glyceraldehyde-3-phosphate dehydrogenase-like, C-terminal domain"/>
    <property type="match status" value="1"/>
</dbReference>
<keyword evidence="2" id="KW-0560">Oxidoreductase</keyword>
<organism evidence="6 7">
    <name type="scientific">Paramicrobacterium humi</name>
    <dbReference type="NCBI Taxonomy" id="640635"/>
    <lineage>
        <taxon>Bacteria</taxon>
        <taxon>Bacillati</taxon>
        <taxon>Actinomycetota</taxon>
        <taxon>Actinomycetes</taxon>
        <taxon>Micrococcales</taxon>
        <taxon>Microbacteriaceae</taxon>
        <taxon>Paramicrobacterium</taxon>
    </lineage>
</organism>
<proteinExistence type="inferred from homology"/>
<keyword evidence="7" id="KW-1185">Reference proteome</keyword>
<feature type="domain" description="Gfo/Idh/MocA-like oxidoreductase N-terminal" evidence="4">
    <location>
        <begin position="5"/>
        <end position="118"/>
    </location>
</feature>
<dbReference type="AlphaFoldDB" id="A0A1H4LN28"/>
<dbReference type="OrthoDB" id="9815825at2"/>
<dbReference type="RefSeq" id="WP_091182352.1">
    <property type="nucleotide sequence ID" value="NZ_FNRY01000001.1"/>
</dbReference>
<comment type="similarity">
    <text evidence="1">Belongs to the Gfo/Idh/MocA family.</text>
</comment>
<gene>
    <name evidence="6" type="ORF">SAMN04489806_1591</name>
</gene>
<dbReference type="GO" id="GO:0016491">
    <property type="term" value="F:oxidoreductase activity"/>
    <property type="evidence" value="ECO:0007669"/>
    <property type="project" value="UniProtKB-KW"/>
</dbReference>
<protein>
    <submittedName>
        <fullName evidence="6">Predicted dehydrogenase</fullName>
    </submittedName>
</protein>
<evidence type="ECO:0000259" key="5">
    <source>
        <dbReference type="Pfam" id="PF22725"/>
    </source>
</evidence>
<evidence type="ECO:0000256" key="1">
    <source>
        <dbReference type="ARBA" id="ARBA00010928"/>
    </source>
</evidence>
<accession>A0A1H4LN28</accession>
<dbReference type="InterPro" id="IPR000683">
    <property type="entry name" value="Gfo/Idh/MocA-like_OxRdtase_N"/>
</dbReference>
<evidence type="ECO:0000313" key="7">
    <source>
        <dbReference type="Proteomes" id="UP000199183"/>
    </source>
</evidence>
<dbReference type="GO" id="GO:0000166">
    <property type="term" value="F:nucleotide binding"/>
    <property type="evidence" value="ECO:0007669"/>
    <property type="project" value="InterPro"/>
</dbReference>
<dbReference type="InterPro" id="IPR036291">
    <property type="entry name" value="NAD(P)-bd_dom_sf"/>
</dbReference>
<dbReference type="Gene3D" id="3.40.50.720">
    <property type="entry name" value="NAD(P)-binding Rossmann-like Domain"/>
    <property type="match status" value="1"/>
</dbReference>
<dbReference type="Gene3D" id="3.30.360.10">
    <property type="entry name" value="Dihydrodipicolinate Reductase, domain 2"/>
    <property type="match status" value="1"/>
</dbReference>
<dbReference type="Proteomes" id="UP000199183">
    <property type="component" value="Unassembled WGS sequence"/>
</dbReference>
<keyword evidence="3" id="KW-0520">NAD</keyword>